<dbReference type="AlphaFoldDB" id="A0A399RFH0"/>
<dbReference type="PROSITE" id="PS51257">
    <property type="entry name" value="PROKAR_LIPOPROTEIN"/>
    <property type="match status" value="1"/>
</dbReference>
<feature type="signal peptide" evidence="5">
    <location>
        <begin position="1"/>
        <end position="19"/>
    </location>
</feature>
<evidence type="ECO:0000256" key="2">
    <source>
        <dbReference type="ARBA" id="ARBA00022801"/>
    </source>
</evidence>
<dbReference type="PANTHER" id="PTHR43918">
    <property type="entry name" value="ACETYLCHOLINESTERASE"/>
    <property type="match status" value="1"/>
</dbReference>
<dbReference type="InterPro" id="IPR000997">
    <property type="entry name" value="Cholinesterase"/>
</dbReference>
<evidence type="ECO:0000313" key="8">
    <source>
        <dbReference type="Proteomes" id="UP000266385"/>
    </source>
</evidence>
<proteinExistence type="inferred from homology"/>
<keyword evidence="8" id="KW-1185">Reference proteome</keyword>
<feature type="chain" id="PRO_5017098972" description="Carboxylic ester hydrolase" evidence="5">
    <location>
        <begin position="20"/>
        <end position="545"/>
    </location>
</feature>
<dbReference type="InterPro" id="IPR019826">
    <property type="entry name" value="Carboxylesterase_B_AS"/>
</dbReference>
<keyword evidence="2 5" id="KW-0378">Hydrolase</keyword>
<dbReference type="OrthoDB" id="9775851at2"/>
<gene>
    <name evidence="7" type="ORF">D1223_14345</name>
</gene>
<feature type="domain" description="Carboxylesterase type B" evidence="6">
    <location>
        <begin position="47"/>
        <end position="536"/>
    </location>
</feature>
<evidence type="ECO:0000256" key="4">
    <source>
        <dbReference type="PIRSR" id="PIRSR600997-1"/>
    </source>
</evidence>
<dbReference type="GO" id="GO:0004104">
    <property type="term" value="F:cholinesterase activity"/>
    <property type="evidence" value="ECO:0007669"/>
    <property type="project" value="InterPro"/>
</dbReference>
<feature type="active site" description="Acyl-ester intermediate" evidence="4">
    <location>
        <position position="239"/>
    </location>
</feature>
<evidence type="ECO:0000256" key="5">
    <source>
        <dbReference type="RuleBase" id="RU361235"/>
    </source>
</evidence>
<evidence type="ECO:0000259" key="6">
    <source>
        <dbReference type="Pfam" id="PF00135"/>
    </source>
</evidence>
<dbReference type="Gene3D" id="3.40.50.1820">
    <property type="entry name" value="alpha/beta hydrolase"/>
    <property type="match status" value="1"/>
</dbReference>
<organism evidence="7 8">
    <name type="scientific">Henriciella mobilis</name>
    <dbReference type="NCBI Taxonomy" id="2305467"/>
    <lineage>
        <taxon>Bacteria</taxon>
        <taxon>Pseudomonadati</taxon>
        <taxon>Pseudomonadota</taxon>
        <taxon>Alphaproteobacteria</taxon>
        <taxon>Hyphomonadales</taxon>
        <taxon>Hyphomonadaceae</taxon>
        <taxon>Henriciella</taxon>
    </lineage>
</organism>
<dbReference type="Pfam" id="PF00135">
    <property type="entry name" value="COesterase"/>
    <property type="match status" value="1"/>
</dbReference>
<feature type="active site" description="Charge relay system" evidence="4">
    <location>
        <position position="357"/>
    </location>
</feature>
<dbReference type="Proteomes" id="UP000266385">
    <property type="component" value="Unassembled WGS sequence"/>
</dbReference>
<comment type="caution">
    <text evidence="7">The sequence shown here is derived from an EMBL/GenBank/DDBJ whole genome shotgun (WGS) entry which is preliminary data.</text>
</comment>
<dbReference type="SUPFAM" id="SSF53474">
    <property type="entry name" value="alpha/beta-Hydrolases"/>
    <property type="match status" value="1"/>
</dbReference>
<evidence type="ECO:0000313" key="7">
    <source>
        <dbReference type="EMBL" id="RIJ28552.1"/>
    </source>
</evidence>
<sequence length="545" mass="57755">MSRKCRIAALVAMFGMALAACSPAPDAGAAANDTIIEADTGAVVVRPIAGTQYGDVMGTVEDGISVFLGIPYGGDTADRRFLPAEPPASWDGVRETTDWPHSSPQTVMDGELFASWDHDPPLPESEDMLGLNVWTPGTDDAKRPVMVWLHGGGFTNGSGSSKVYQGTRLAKRGDVVVVTINHRLNMLGYLYLGGLPGGDAYPDSGNVGTLDMVMALEWVRDNIASFGGDPDNVTIFGESGGGMKVSALLAMPMAEGLFDKAIVQSGSMISGLTPDAAAQNTNDFLAAIGIDDADPIAALKALPASEIRAAVGKWSPAGGLGFMPVVDGRSLPRDPFSPDAPETARDIPMLIGTVDDEASIFVMYDREAIDAMSYEDVVARMAATMPQDGAQALVDGYRALYPDQSPKEIYITIFSDQLFTANAVEQAERKAAQGGAPAYVYLFDWDTPKMDGWPGAMHALEVGFAFDQLANSSSMVGDVEAAQPLADTMADAWISFARDGDPNTGSLPDWPAFDDEARAFMRFTLEPAVETGYFEGEKAVLSALD</sequence>
<reference evidence="7 8" key="1">
    <citation type="submission" date="2018-08" db="EMBL/GenBank/DDBJ databases">
        <title>Henriciella mobilis sp. nov., isolated from seawater.</title>
        <authorList>
            <person name="Cheng H."/>
            <person name="Wu Y.-H."/>
            <person name="Xu X.-W."/>
            <person name="Guo L.-L."/>
        </authorList>
    </citation>
    <scope>NUCLEOTIDE SEQUENCE [LARGE SCALE GENOMIC DNA]</scope>
    <source>
        <strain evidence="7 8">JN25</strain>
    </source>
</reference>
<dbReference type="InterPro" id="IPR002018">
    <property type="entry name" value="CarbesteraseB"/>
</dbReference>
<evidence type="ECO:0000256" key="1">
    <source>
        <dbReference type="ARBA" id="ARBA00005964"/>
    </source>
</evidence>
<keyword evidence="3" id="KW-1015">Disulfide bond</keyword>
<evidence type="ECO:0000256" key="3">
    <source>
        <dbReference type="ARBA" id="ARBA00023157"/>
    </source>
</evidence>
<name>A0A399RFH0_9PROT</name>
<dbReference type="PRINTS" id="PR00878">
    <property type="entry name" value="CHOLNESTRASE"/>
</dbReference>
<feature type="active site" description="Charge relay system" evidence="4">
    <location>
        <position position="458"/>
    </location>
</feature>
<dbReference type="InterPro" id="IPR050654">
    <property type="entry name" value="AChE-related_enzymes"/>
</dbReference>
<dbReference type="EC" id="3.1.1.-" evidence="5"/>
<dbReference type="EMBL" id="QWFX01000013">
    <property type="protein sequence ID" value="RIJ28552.1"/>
    <property type="molecule type" value="Genomic_DNA"/>
</dbReference>
<keyword evidence="5" id="KW-0732">Signal</keyword>
<dbReference type="PANTHER" id="PTHR43918:SF4">
    <property type="entry name" value="CARBOXYLIC ESTER HYDROLASE"/>
    <property type="match status" value="1"/>
</dbReference>
<dbReference type="RefSeq" id="WP_119377087.1">
    <property type="nucleotide sequence ID" value="NZ_QWFX01000013.1"/>
</dbReference>
<accession>A0A399RFH0</accession>
<comment type="similarity">
    <text evidence="1 5">Belongs to the type-B carboxylesterase/lipase family.</text>
</comment>
<protein>
    <recommendedName>
        <fullName evidence="5">Carboxylic ester hydrolase</fullName>
        <ecNumber evidence="5">3.1.1.-</ecNumber>
    </recommendedName>
</protein>
<dbReference type="InterPro" id="IPR029058">
    <property type="entry name" value="AB_hydrolase_fold"/>
</dbReference>
<dbReference type="PROSITE" id="PS00122">
    <property type="entry name" value="CARBOXYLESTERASE_B_1"/>
    <property type="match status" value="1"/>
</dbReference>